<accession>A0A1F8GED9</accession>
<organism evidence="2 3">
    <name type="scientific">Candidatus Yanofskybacteria bacterium RIFCSPLOWO2_01_FULL_43_22</name>
    <dbReference type="NCBI Taxonomy" id="1802695"/>
    <lineage>
        <taxon>Bacteria</taxon>
        <taxon>Candidatus Yanofskyibacteriota</taxon>
    </lineage>
</organism>
<keyword evidence="1" id="KW-1133">Transmembrane helix</keyword>
<dbReference type="GO" id="GO:0016020">
    <property type="term" value="C:membrane"/>
    <property type="evidence" value="ECO:0007669"/>
    <property type="project" value="InterPro"/>
</dbReference>
<dbReference type="Proteomes" id="UP000178911">
    <property type="component" value="Unassembled WGS sequence"/>
</dbReference>
<keyword evidence="1" id="KW-0472">Membrane</keyword>
<dbReference type="AlphaFoldDB" id="A0A1F8GED9"/>
<comment type="caution">
    <text evidence="2">The sequence shown here is derived from an EMBL/GenBank/DDBJ whole genome shotgun (WGS) entry which is preliminary data.</text>
</comment>
<dbReference type="Pfam" id="PF03083">
    <property type="entry name" value="MtN3_slv"/>
    <property type="match status" value="1"/>
</dbReference>
<evidence type="ECO:0000256" key="1">
    <source>
        <dbReference type="SAM" id="Phobius"/>
    </source>
</evidence>
<keyword evidence="1" id="KW-0812">Transmembrane</keyword>
<evidence type="ECO:0000313" key="2">
    <source>
        <dbReference type="EMBL" id="OGN23651.1"/>
    </source>
</evidence>
<feature type="transmembrane region" description="Helical" evidence="1">
    <location>
        <begin position="6"/>
        <end position="25"/>
    </location>
</feature>
<evidence type="ECO:0008006" key="4">
    <source>
        <dbReference type="Google" id="ProtNLM"/>
    </source>
</evidence>
<evidence type="ECO:0000313" key="3">
    <source>
        <dbReference type="Proteomes" id="UP000178911"/>
    </source>
</evidence>
<sequence>MTGIGILAMIASLTIVVLGLPAQIIKNHRDPKNCEGIDYRLVLSVGIAYLFWSLYGWTKPDWFLIISQTPGCVLSSILIFQMIRYRTRR</sequence>
<dbReference type="EMBL" id="MGKJ01000017">
    <property type="protein sequence ID" value="OGN23651.1"/>
    <property type="molecule type" value="Genomic_DNA"/>
</dbReference>
<protein>
    <recommendedName>
        <fullName evidence="4">MtN3 and saliva related transmembrane protein</fullName>
    </recommendedName>
</protein>
<dbReference type="InterPro" id="IPR004316">
    <property type="entry name" value="SWEET_rpt"/>
</dbReference>
<name>A0A1F8GED9_9BACT</name>
<feature type="transmembrane region" description="Helical" evidence="1">
    <location>
        <begin position="62"/>
        <end position="83"/>
    </location>
</feature>
<dbReference type="Gene3D" id="1.20.1280.290">
    <property type="match status" value="1"/>
</dbReference>
<feature type="transmembrane region" description="Helical" evidence="1">
    <location>
        <begin position="37"/>
        <end position="56"/>
    </location>
</feature>
<reference evidence="2 3" key="1">
    <citation type="journal article" date="2016" name="Nat. Commun.">
        <title>Thousands of microbial genomes shed light on interconnected biogeochemical processes in an aquifer system.</title>
        <authorList>
            <person name="Anantharaman K."/>
            <person name="Brown C.T."/>
            <person name="Hug L.A."/>
            <person name="Sharon I."/>
            <person name="Castelle C.J."/>
            <person name="Probst A.J."/>
            <person name="Thomas B.C."/>
            <person name="Singh A."/>
            <person name="Wilkins M.J."/>
            <person name="Karaoz U."/>
            <person name="Brodie E.L."/>
            <person name="Williams K.H."/>
            <person name="Hubbard S.S."/>
            <person name="Banfield J.F."/>
        </authorList>
    </citation>
    <scope>NUCLEOTIDE SEQUENCE [LARGE SCALE GENOMIC DNA]</scope>
</reference>
<proteinExistence type="predicted"/>
<gene>
    <name evidence="2" type="ORF">A3A13_01715</name>
</gene>